<sequence>MVTRLRTQYLFFFALAAVVPVLVLGIVEFSLLQRDVPEREQRVLDENQRLADLLAANLRYQLNLVLDPVQRAAGSSAAPTSRPTGGTLSQWMSTTPLFRHLLLVERRRVVASARSTLWLGRLLPPAALPGPGNRPAAVFYSPMFPSLYDGAPLAAVVVAFPDFSRSALVGLLDLNVLDSQLQVQATPTRRVAIVDQTAQALAFAAQPRTVPIGADLSRLAPVKAVLRGHRGTLRLPESGDLAAFSPVSGTSWGVVVNSAASEALVGPFANNLPGFGAGLGLTALAAVGFAYWLSERISRPLQQLSERMQGLALGNSLDPPPTLLAPATALEVQVLIDSFRTMRQRIGSEAAANRRLVANLSAEKGKLELIIESITEGVLVYEESGQVITANSALWTQLDSAPATLTDWRALPLRDALGETLPSERSVLARAVRLGSPESALYRLARPGSPLRILQIAAAPLRIPEGSIIGGVAIVRDVTAQKESERLREDFVATLTHDLRTPLLAAVQTLGFTLEGQYGPLSDGQQQILLAVIESHRELLGLVESLLTIYRYEAGRMRLRKEPTDLVALTASCLEEVGTLATARKLSLSLDAPNHLPPVPCDRQQLRRVIINLVDNALKFTPTGGRVEVRLLCQDAGVQLSVRDTGRGIAPEKQAALFVRFAQADSYSTGTGLGLYLCRQVIEAHGGRIWVESEPGLGSTFAFDLPLNSPSG</sequence>
<dbReference type="PANTHER" id="PTHR43711">
    <property type="entry name" value="TWO-COMPONENT HISTIDINE KINASE"/>
    <property type="match status" value="1"/>
</dbReference>
<evidence type="ECO:0000256" key="1">
    <source>
        <dbReference type="ARBA" id="ARBA00000085"/>
    </source>
</evidence>
<dbReference type="InterPro" id="IPR035965">
    <property type="entry name" value="PAS-like_dom_sf"/>
</dbReference>
<name>U5QK38_GLOK1</name>
<dbReference type="Pfam" id="PF08448">
    <property type="entry name" value="PAS_4"/>
    <property type="match status" value="1"/>
</dbReference>
<dbReference type="InterPro" id="IPR013656">
    <property type="entry name" value="PAS_4"/>
</dbReference>
<dbReference type="GO" id="GO:0000155">
    <property type="term" value="F:phosphorelay sensor kinase activity"/>
    <property type="evidence" value="ECO:0007669"/>
    <property type="project" value="InterPro"/>
</dbReference>
<gene>
    <name evidence="12" type="ORF">GKIL_3045</name>
</gene>
<dbReference type="SUPFAM" id="SSF47384">
    <property type="entry name" value="Homodimeric domain of signal transducing histidine kinase"/>
    <property type="match status" value="1"/>
</dbReference>
<dbReference type="EC" id="2.7.13.3" evidence="3"/>
<feature type="domain" description="Histidine kinase" evidence="9">
    <location>
        <begin position="494"/>
        <end position="709"/>
    </location>
</feature>
<comment type="subcellular location">
    <subcellularLocation>
        <location evidence="2">Membrane</location>
    </subcellularLocation>
</comment>
<dbReference type="eggNOG" id="COG5002">
    <property type="taxonomic scope" value="Bacteria"/>
</dbReference>
<dbReference type="PRINTS" id="PR00344">
    <property type="entry name" value="BCTRLSENSOR"/>
</dbReference>
<dbReference type="InterPro" id="IPR036890">
    <property type="entry name" value="HATPase_C_sf"/>
</dbReference>
<dbReference type="STRING" id="1183438.GKIL_3045"/>
<dbReference type="InterPro" id="IPR003660">
    <property type="entry name" value="HAMP_dom"/>
</dbReference>
<dbReference type="Proteomes" id="UP000017396">
    <property type="component" value="Chromosome"/>
</dbReference>
<dbReference type="EMBL" id="CP003587">
    <property type="protein sequence ID" value="AGY59291.1"/>
    <property type="molecule type" value="Genomic_DNA"/>
</dbReference>
<dbReference type="InterPro" id="IPR005467">
    <property type="entry name" value="His_kinase_dom"/>
</dbReference>
<dbReference type="InterPro" id="IPR050736">
    <property type="entry name" value="Sensor_HK_Regulatory"/>
</dbReference>
<feature type="domain" description="PAC" evidence="10">
    <location>
        <begin position="435"/>
        <end position="490"/>
    </location>
</feature>
<dbReference type="SMART" id="SM00387">
    <property type="entry name" value="HATPase_c"/>
    <property type="match status" value="1"/>
</dbReference>
<dbReference type="CDD" id="cd16922">
    <property type="entry name" value="HATPase_EvgS-ArcB-TorS-like"/>
    <property type="match status" value="1"/>
</dbReference>
<dbReference type="PANTHER" id="PTHR43711:SF31">
    <property type="entry name" value="HISTIDINE KINASE"/>
    <property type="match status" value="1"/>
</dbReference>
<dbReference type="CDD" id="cd00082">
    <property type="entry name" value="HisKA"/>
    <property type="match status" value="1"/>
</dbReference>
<feature type="domain" description="HAMP" evidence="11">
    <location>
        <begin position="295"/>
        <end position="351"/>
    </location>
</feature>
<evidence type="ECO:0000256" key="3">
    <source>
        <dbReference type="ARBA" id="ARBA00012438"/>
    </source>
</evidence>
<evidence type="ECO:0000259" key="11">
    <source>
        <dbReference type="PROSITE" id="PS50885"/>
    </source>
</evidence>
<dbReference type="InterPro" id="IPR003594">
    <property type="entry name" value="HATPase_dom"/>
</dbReference>
<dbReference type="Gene3D" id="6.10.340.10">
    <property type="match status" value="1"/>
</dbReference>
<keyword evidence="13" id="KW-1185">Reference proteome</keyword>
<dbReference type="InterPro" id="IPR000700">
    <property type="entry name" value="PAS-assoc_C"/>
</dbReference>
<dbReference type="Gene3D" id="3.30.450.20">
    <property type="entry name" value="PAS domain"/>
    <property type="match status" value="1"/>
</dbReference>
<feature type="transmembrane region" description="Helical" evidence="8">
    <location>
        <begin position="9"/>
        <end position="32"/>
    </location>
</feature>
<keyword evidence="5" id="KW-0808">Transferase</keyword>
<evidence type="ECO:0000313" key="12">
    <source>
        <dbReference type="EMBL" id="AGY59291.1"/>
    </source>
</evidence>
<dbReference type="PROSITE" id="PS50113">
    <property type="entry name" value="PAC"/>
    <property type="match status" value="1"/>
</dbReference>
<dbReference type="SMART" id="SM00388">
    <property type="entry name" value="HisKA"/>
    <property type="match status" value="1"/>
</dbReference>
<dbReference type="PROSITE" id="PS50109">
    <property type="entry name" value="HIS_KIN"/>
    <property type="match status" value="1"/>
</dbReference>
<dbReference type="Pfam" id="PF02518">
    <property type="entry name" value="HATPase_c"/>
    <property type="match status" value="1"/>
</dbReference>
<evidence type="ECO:0000259" key="9">
    <source>
        <dbReference type="PROSITE" id="PS50109"/>
    </source>
</evidence>
<evidence type="ECO:0000256" key="5">
    <source>
        <dbReference type="ARBA" id="ARBA00022679"/>
    </source>
</evidence>
<proteinExistence type="predicted"/>
<dbReference type="AlphaFoldDB" id="U5QK38"/>
<dbReference type="Pfam" id="PF00512">
    <property type="entry name" value="HisKA"/>
    <property type="match status" value="1"/>
</dbReference>
<evidence type="ECO:0000256" key="8">
    <source>
        <dbReference type="SAM" id="Phobius"/>
    </source>
</evidence>
<organism evidence="12 13">
    <name type="scientific">Gloeobacter kilaueensis (strain ATCC BAA-2537 / CCAP 1431/1 / ULC 316 / JS1)</name>
    <dbReference type="NCBI Taxonomy" id="1183438"/>
    <lineage>
        <taxon>Bacteria</taxon>
        <taxon>Bacillati</taxon>
        <taxon>Cyanobacteriota</taxon>
        <taxon>Cyanophyceae</taxon>
        <taxon>Gloeobacterales</taxon>
        <taxon>Gloeobacteraceae</taxon>
        <taxon>Gloeobacter</taxon>
    </lineage>
</organism>
<protein>
    <recommendedName>
        <fullName evidence="3">histidine kinase</fullName>
        <ecNumber evidence="3">2.7.13.3</ecNumber>
    </recommendedName>
</protein>
<keyword evidence="4" id="KW-0597">Phosphoprotein</keyword>
<dbReference type="KEGG" id="glj:GKIL_3045"/>
<accession>U5QK38</accession>
<dbReference type="InterPro" id="IPR004358">
    <property type="entry name" value="Sig_transdc_His_kin-like_C"/>
</dbReference>
<evidence type="ECO:0000256" key="2">
    <source>
        <dbReference type="ARBA" id="ARBA00004370"/>
    </source>
</evidence>
<dbReference type="FunFam" id="3.30.565.10:FF:000006">
    <property type="entry name" value="Sensor histidine kinase WalK"/>
    <property type="match status" value="1"/>
</dbReference>
<reference evidence="12 13" key="1">
    <citation type="journal article" date="2013" name="PLoS ONE">
        <title>Cultivation and Complete Genome Sequencing of Gloeobacter kilaueensis sp. nov., from a Lava Cave in Kilauea Caldera, Hawai'i.</title>
        <authorList>
            <person name="Saw J.H."/>
            <person name="Schatz M."/>
            <person name="Brown M.V."/>
            <person name="Kunkel D.D."/>
            <person name="Foster J.S."/>
            <person name="Shick H."/>
            <person name="Christensen S."/>
            <person name="Hou S."/>
            <person name="Wan X."/>
            <person name="Donachie S.P."/>
        </authorList>
    </citation>
    <scope>NUCLEOTIDE SEQUENCE [LARGE SCALE GENOMIC DNA]</scope>
    <source>
        <strain evidence="13">JS</strain>
    </source>
</reference>
<dbReference type="InterPro" id="IPR003661">
    <property type="entry name" value="HisK_dim/P_dom"/>
</dbReference>
<keyword evidence="6 12" id="KW-0418">Kinase</keyword>
<dbReference type="InterPro" id="IPR036097">
    <property type="entry name" value="HisK_dim/P_sf"/>
</dbReference>
<dbReference type="SUPFAM" id="SSF55874">
    <property type="entry name" value="ATPase domain of HSP90 chaperone/DNA topoisomerase II/histidine kinase"/>
    <property type="match status" value="1"/>
</dbReference>
<dbReference type="Gene3D" id="1.10.287.130">
    <property type="match status" value="1"/>
</dbReference>
<dbReference type="SUPFAM" id="SSF55785">
    <property type="entry name" value="PYP-like sensor domain (PAS domain)"/>
    <property type="match status" value="1"/>
</dbReference>
<dbReference type="OrthoDB" id="418136at2"/>
<evidence type="ECO:0000259" key="10">
    <source>
        <dbReference type="PROSITE" id="PS50113"/>
    </source>
</evidence>
<evidence type="ECO:0000256" key="4">
    <source>
        <dbReference type="ARBA" id="ARBA00022553"/>
    </source>
</evidence>
<evidence type="ECO:0000313" key="13">
    <source>
        <dbReference type="Proteomes" id="UP000017396"/>
    </source>
</evidence>
<evidence type="ECO:0000256" key="6">
    <source>
        <dbReference type="ARBA" id="ARBA00022777"/>
    </source>
</evidence>
<dbReference type="Gene3D" id="3.30.565.10">
    <property type="entry name" value="Histidine kinase-like ATPase, C-terminal domain"/>
    <property type="match status" value="1"/>
</dbReference>
<dbReference type="RefSeq" id="WP_023174542.1">
    <property type="nucleotide sequence ID" value="NC_022600.1"/>
</dbReference>
<keyword evidence="8" id="KW-1133">Transmembrane helix</keyword>
<dbReference type="PROSITE" id="PS50885">
    <property type="entry name" value="HAMP"/>
    <property type="match status" value="1"/>
</dbReference>
<evidence type="ECO:0000256" key="7">
    <source>
        <dbReference type="ARBA" id="ARBA00023012"/>
    </source>
</evidence>
<keyword evidence="8" id="KW-0472">Membrane</keyword>
<comment type="catalytic activity">
    <reaction evidence="1">
        <text>ATP + protein L-histidine = ADP + protein N-phospho-L-histidine.</text>
        <dbReference type="EC" id="2.7.13.3"/>
    </reaction>
</comment>
<dbReference type="HOGENOM" id="CLU_384851_0_0_3"/>
<dbReference type="GO" id="GO:0016020">
    <property type="term" value="C:membrane"/>
    <property type="evidence" value="ECO:0007669"/>
    <property type="project" value="UniProtKB-SubCell"/>
</dbReference>
<keyword evidence="7" id="KW-0902">Two-component regulatory system</keyword>
<keyword evidence="8" id="KW-0812">Transmembrane</keyword>